<dbReference type="InterPro" id="IPR048760">
    <property type="entry name" value="VP0354-like_sensor_dom"/>
</dbReference>
<dbReference type="EC" id="2.7.7.65" evidence="1"/>
<feature type="transmembrane region" description="Helical" evidence="4">
    <location>
        <begin position="324"/>
        <end position="345"/>
    </location>
</feature>
<dbReference type="SUPFAM" id="SSF55073">
    <property type="entry name" value="Nucleotide cyclase"/>
    <property type="match status" value="1"/>
</dbReference>
<keyword evidence="7" id="KW-1185">Reference proteome</keyword>
<dbReference type="InterPro" id="IPR000160">
    <property type="entry name" value="GGDEF_dom"/>
</dbReference>
<dbReference type="OrthoDB" id="7333362at2"/>
<evidence type="ECO:0000256" key="3">
    <source>
        <dbReference type="SAM" id="MobiDB-lite"/>
    </source>
</evidence>
<dbReference type="Proteomes" id="UP000321567">
    <property type="component" value="Unassembled WGS sequence"/>
</dbReference>
<dbReference type="SUPFAM" id="SSF103190">
    <property type="entry name" value="Sensory domain-like"/>
    <property type="match status" value="2"/>
</dbReference>
<sequence>MRPTPWRTFWTVYPLLAVLPVLGLVLAYQWEARTFEQSVARRETLAVTAEANAVREDLNRVTVDTLVLTDQNELRHYLETGDPVWLDAMAEEYKALARHARVYDQVRYLDETGMEKVRVNLTPDGPVQVPADQLQDKRDRYYVREGLTLASGRIYVSPLDLNMERGNVEHPFKPMLRFITPVFDAAGRRRGLIVINYLAEVLLTRVETAGQGTRGRPMMMNSAGTFFIAADTRDLWGGLLPDRPARGLPDVCPTAWAAMQAAPRGQLRTPKGLFTFETVTPSFSGPSTGEGTNLSTAPLSWIVATQVPETLLARHEAAMATRNGATGFVLLVLLGVGTRAVLVVLDQRRRHRLHLEHLARTDALTGLANRLTFEERLDHEYERCERHDRRFAIVYIDLDGFKAINDNHGHVMGDHVLQDVAQALRGSCRAVDTPARHGGDEFVVLLTEIPSVETALRTAEKLRERISALRWGTLAVGASVGVAVYPDHATSLGALVRLADAAMYQSKLDGKNRVSVAHPGRGSEPDSPPPSAPLDFEYQGPGAAATPSAADSPEHP</sequence>
<dbReference type="PROSITE" id="PS50887">
    <property type="entry name" value="GGDEF"/>
    <property type="match status" value="1"/>
</dbReference>
<dbReference type="Gene3D" id="3.30.450.20">
    <property type="entry name" value="PAS domain"/>
    <property type="match status" value="2"/>
</dbReference>
<dbReference type="PANTHER" id="PTHR45138">
    <property type="entry name" value="REGULATORY COMPONENTS OF SENSORY TRANSDUCTION SYSTEM"/>
    <property type="match status" value="1"/>
</dbReference>
<dbReference type="Pfam" id="PF21623">
    <property type="entry name" value="HK_sensor_dom_bact"/>
    <property type="match status" value="1"/>
</dbReference>
<dbReference type="CDD" id="cd01949">
    <property type="entry name" value="GGDEF"/>
    <property type="match status" value="1"/>
</dbReference>
<dbReference type="Pfam" id="PF00990">
    <property type="entry name" value="GGDEF"/>
    <property type="match status" value="1"/>
</dbReference>
<keyword evidence="4" id="KW-1133">Transmembrane helix</keyword>
<evidence type="ECO:0000313" key="6">
    <source>
        <dbReference type="EMBL" id="GEO81181.1"/>
    </source>
</evidence>
<dbReference type="InterPro" id="IPR043128">
    <property type="entry name" value="Rev_trsase/Diguanyl_cyclase"/>
</dbReference>
<comment type="caution">
    <text evidence="6">The sequence shown here is derived from an EMBL/GenBank/DDBJ whole genome shotgun (WGS) entry which is preliminary data.</text>
</comment>
<evidence type="ECO:0000313" key="7">
    <source>
        <dbReference type="Proteomes" id="UP000321567"/>
    </source>
</evidence>
<dbReference type="PANTHER" id="PTHR45138:SF9">
    <property type="entry name" value="DIGUANYLATE CYCLASE DGCM-RELATED"/>
    <property type="match status" value="1"/>
</dbReference>
<keyword evidence="4" id="KW-0472">Membrane</keyword>
<dbReference type="EMBL" id="BJZO01000028">
    <property type="protein sequence ID" value="GEO81181.1"/>
    <property type="molecule type" value="Genomic_DNA"/>
</dbReference>
<organism evidence="6 7">
    <name type="scientific">Pararhodospirillum oryzae</name>
    <dbReference type="NCBI Taxonomy" id="478448"/>
    <lineage>
        <taxon>Bacteria</taxon>
        <taxon>Pseudomonadati</taxon>
        <taxon>Pseudomonadota</taxon>
        <taxon>Alphaproteobacteria</taxon>
        <taxon>Rhodospirillales</taxon>
        <taxon>Rhodospirillaceae</taxon>
        <taxon>Pararhodospirillum</taxon>
    </lineage>
</organism>
<dbReference type="InterPro" id="IPR029151">
    <property type="entry name" value="Sensor-like_sf"/>
</dbReference>
<evidence type="ECO:0000256" key="2">
    <source>
        <dbReference type="ARBA" id="ARBA00034247"/>
    </source>
</evidence>
<evidence type="ECO:0000256" key="1">
    <source>
        <dbReference type="ARBA" id="ARBA00012528"/>
    </source>
</evidence>
<dbReference type="GO" id="GO:0052621">
    <property type="term" value="F:diguanylate cyclase activity"/>
    <property type="evidence" value="ECO:0007669"/>
    <property type="project" value="UniProtKB-EC"/>
</dbReference>
<keyword evidence="4" id="KW-0812">Transmembrane</keyword>
<dbReference type="FunFam" id="3.30.70.270:FF:000001">
    <property type="entry name" value="Diguanylate cyclase domain protein"/>
    <property type="match status" value="1"/>
</dbReference>
<proteinExistence type="predicted"/>
<protein>
    <recommendedName>
        <fullName evidence="1">diguanylate cyclase</fullName>
        <ecNumber evidence="1">2.7.7.65</ecNumber>
    </recommendedName>
</protein>
<evidence type="ECO:0000256" key="4">
    <source>
        <dbReference type="SAM" id="Phobius"/>
    </source>
</evidence>
<name>A0A512H6X5_9PROT</name>
<feature type="region of interest" description="Disordered" evidence="3">
    <location>
        <begin position="512"/>
        <end position="556"/>
    </location>
</feature>
<dbReference type="NCBIfam" id="TIGR00254">
    <property type="entry name" value="GGDEF"/>
    <property type="match status" value="1"/>
</dbReference>
<dbReference type="RefSeq" id="WP_147163218.1">
    <property type="nucleotide sequence ID" value="NZ_BJZO01000028.1"/>
</dbReference>
<dbReference type="InterPro" id="IPR029787">
    <property type="entry name" value="Nucleotide_cyclase"/>
</dbReference>
<accession>A0A512H6X5</accession>
<dbReference type="AlphaFoldDB" id="A0A512H6X5"/>
<dbReference type="InterPro" id="IPR050469">
    <property type="entry name" value="Diguanylate_Cyclase"/>
</dbReference>
<dbReference type="Gene3D" id="3.30.70.270">
    <property type="match status" value="1"/>
</dbReference>
<feature type="domain" description="GGDEF" evidence="5">
    <location>
        <begin position="389"/>
        <end position="519"/>
    </location>
</feature>
<comment type="catalytic activity">
    <reaction evidence="2">
        <text>2 GTP = 3',3'-c-di-GMP + 2 diphosphate</text>
        <dbReference type="Rhea" id="RHEA:24898"/>
        <dbReference type="ChEBI" id="CHEBI:33019"/>
        <dbReference type="ChEBI" id="CHEBI:37565"/>
        <dbReference type="ChEBI" id="CHEBI:58805"/>
        <dbReference type="EC" id="2.7.7.65"/>
    </reaction>
</comment>
<reference evidence="6 7" key="1">
    <citation type="submission" date="2019-07" db="EMBL/GenBank/DDBJ databases">
        <title>Whole genome shotgun sequence of Rhodospirillum oryzae NBRC 107573.</title>
        <authorList>
            <person name="Hosoyama A."/>
            <person name="Uohara A."/>
            <person name="Ohji S."/>
            <person name="Ichikawa N."/>
        </authorList>
    </citation>
    <scope>NUCLEOTIDE SEQUENCE [LARGE SCALE GENOMIC DNA]</scope>
    <source>
        <strain evidence="6 7">NBRC 107573</strain>
    </source>
</reference>
<gene>
    <name evidence="6" type="ORF">ROR02_13120</name>
</gene>
<evidence type="ECO:0000259" key="5">
    <source>
        <dbReference type="PROSITE" id="PS50887"/>
    </source>
</evidence>
<dbReference type="SMART" id="SM00267">
    <property type="entry name" value="GGDEF"/>
    <property type="match status" value="1"/>
</dbReference>